<keyword evidence="2" id="KW-1185">Reference proteome</keyword>
<dbReference type="Proteomes" id="UP000179467">
    <property type="component" value="Unassembled WGS sequence"/>
</dbReference>
<dbReference type="EMBL" id="MIPT01000001">
    <property type="protein sequence ID" value="OHT19865.1"/>
    <property type="molecule type" value="Genomic_DNA"/>
</dbReference>
<gene>
    <name evidence="1" type="ORF">BHE75_01857</name>
</gene>
<dbReference type="GO" id="GO:0000160">
    <property type="term" value="P:phosphorelay signal transduction system"/>
    <property type="evidence" value="ECO:0007669"/>
    <property type="project" value="InterPro"/>
</dbReference>
<protein>
    <recommendedName>
        <fullName evidence="3">HPt domain-containing protein</fullName>
    </recommendedName>
</protein>
<reference evidence="1 2" key="1">
    <citation type="submission" date="2016-09" db="EMBL/GenBank/DDBJ databases">
        <title>Metabolic pathway, cell adaptation mechanisms and a novel monoxygenase revealed through proteogenomic-transcription analysis of a Sphingomonas haloaromaticamans strain degrading the fungicide ortho-phenylphenol.</title>
        <authorList>
            <person name="Perruchon C."/>
            <person name="Papadopoulou E.S."/>
            <person name="Rousidou C."/>
            <person name="Vasileiadis S."/>
            <person name="Tanou G."/>
            <person name="Amoutzias G."/>
            <person name="Molassiotis A."/>
            <person name="Karpouzas D.G."/>
        </authorList>
    </citation>
    <scope>NUCLEOTIDE SEQUENCE [LARGE SCALE GENOMIC DNA]</scope>
    <source>
        <strain evidence="1 2">P3</strain>
    </source>
</reference>
<evidence type="ECO:0000313" key="2">
    <source>
        <dbReference type="Proteomes" id="UP000179467"/>
    </source>
</evidence>
<comment type="caution">
    <text evidence="1">The sequence shown here is derived from an EMBL/GenBank/DDBJ whole genome shotgun (WGS) entry which is preliminary data.</text>
</comment>
<dbReference type="RefSeq" id="WP_070933665.1">
    <property type="nucleotide sequence ID" value="NZ_MIPT01000001.1"/>
</dbReference>
<dbReference type="InterPro" id="IPR036641">
    <property type="entry name" value="HPT_dom_sf"/>
</dbReference>
<dbReference type="AlphaFoldDB" id="A0A1S1HCK7"/>
<accession>A0A1S1HCK7</accession>
<evidence type="ECO:0008006" key="3">
    <source>
        <dbReference type="Google" id="ProtNLM"/>
    </source>
</evidence>
<evidence type="ECO:0000313" key="1">
    <source>
        <dbReference type="EMBL" id="OHT19865.1"/>
    </source>
</evidence>
<organism evidence="1 2">
    <name type="scientific">Edaphosphingomonas haloaromaticamans</name>
    <dbReference type="NCBI Taxonomy" id="653954"/>
    <lineage>
        <taxon>Bacteria</taxon>
        <taxon>Pseudomonadati</taxon>
        <taxon>Pseudomonadota</taxon>
        <taxon>Alphaproteobacteria</taxon>
        <taxon>Sphingomonadales</taxon>
        <taxon>Rhizorhabdaceae</taxon>
        <taxon>Edaphosphingomonas</taxon>
    </lineage>
</organism>
<sequence length="99" mass="10225">MKYDPRALEATLSAAVGDDAMLAAELRQAFLSGARGHADAMGRTADVAEWRASAMRLQGLAASFGAFELMDLAEKAAQDTPGNTVLSRAIDAVIGGLAS</sequence>
<dbReference type="SUPFAM" id="SSF47226">
    <property type="entry name" value="Histidine-containing phosphotransfer domain, HPT domain"/>
    <property type="match status" value="1"/>
</dbReference>
<dbReference type="OrthoDB" id="7427752at2"/>
<name>A0A1S1HCK7_9SPHN</name>
<proteinExistence type="predicted"/>
<dbReference type="Gene3D" id="1.20.120.160">
    <property type="entry name" value="HPT domain"/>
    <property type="match status" value="1"/>
</dbReference>